<dbReference type="Proteomes" id="UP000244128">
    <property type="component" value="Unassembled WGS sequence"/>
</dbReference>
<evidence type="ECO:0000259" key="1">
    <source>
        <dbReference type="Pfam" id="PF18765"/>
    </source>
</evidence>
<dbReference type="GO" id="GO:0016740">
    <property type="term" value="F:transferase activity"/>
    <property type="evidence" value="ECO:0007669"/>
    <property type="project" value="UniProtKB-KW"/>
</dbReference>
<gene>
    <name evidence="2" type="ORF">C8R26_1023</name>
</gene>
<sequence length="105" mass="11787">MTGEWPFGLSPATLEKLNTVFAQHGAIDSVLIYGSRAKGNFRAGSDIDLTIKGDEIPFTEFMQIEDQIDDLMLPYTVDLSQYYQLENTDLVAHIDRVGVAIYSKR</sequence>
<name>A0A2T5I3M9_9PROT</name>
<dbReference type="Gene3D" id="3.30.460.10">
    <property type="entry name" value="Beta Polymerase, domain 2"/>
    <property type="match status" value="1"/>
</dbReference>
<dbReference type="CDD" id="cd05403">
    <property type="entry name" value="NT_KNTase_like"/>
    <property type="match status" value="1"/>
</dbReference>
<proteinExistence type="predicted"/>
<reference evidence="2 3" key="1">
    <citation type="submission" date="2018-04" db="EMBL/GenBank/DDBJ databases">
        <title>Active sludge and wastewater microbial communities from Klosterneuburg, Austria.</title>
        <authorList>
            <person name="Wagner M."/>
        </authorList>
    </citation>
    <scope>NUCLEOTIDE SEQUENCE [LARGE SCALE GENOMIC DNA]</scope>
    <source>
        <strain evidence="2 3">Nm49</strain>
    </source>
</reference>
<evidence type="ECO:0000313" key="2">
    <source>
        <dbReference type="EMBL" id="PTQ78435.1"/>
    </source>
</evidence>
<protein>
    <submittedName>
        <fullName evidence="2">Nucleotidyltransferase-like protein</fullName>
    </submittedName>
</protein>
<dbReference type="EMBL" id="QAOI01000002">
    <property type="protein sequence ID" value="PTQ78435.1"/>
    <property type="molecule type" value="Genomic_DNA"/>
</dbReference>
<dbReference type="SUPFAM" id="SSF81301">
    <property type="entry name" value="Nucleotidyltransferase"/>
    <property type="match status" value="1"/>
</dbReference>
<organism evidence="2 3">
    <name type="scientific">Nitrosomonas oligotropha</name>
    <dbReference type="NCBI Taxonomy" id="42354"/>
    <lineage>
        <taxon>Bacteria</taxon>
        <taxon>Pseudomonadati</taxon>
        <taxon>Pseudomonadota</taxon>
        <taxon>Betaproteobacteria</taxon>
        <taxon>Nitrosomonadales</taxon>
        <taxon>Nitrosomonadaceae</taxon>
        <taxon>Nitrosomonas</taxon>
    </lineage>
</organism>
<keyword evidence="2" id="KW-0808">Transferase</keyword>
<comment type="caution">
    <text evidence="2">The sequence shown here is derived from an EMBL/GenBank/DDBJ whole genome shotgun (WGS) entry which is preliminary data.</text>
</comment>
<feature type="domain" description="Polymerase beta nucleotidyltransferase" evidence="1">
    <location>
        <begin position="15"/>
        <end position="104"/>
    </location>
</feature>
<dbReference type="InterPro" id="IPR043519">
    <property type="entry name" value="NT_sf"/>
</dbReference>
<dbReference type="Pfam" id="PF18765">
    <property type="entry name" value="Polbeta"/>
    <property type="match status" value="1"/>
</dbReference>
<evidence type="ECO:0000313" key="3">
    <source>
        <dbReference type="Proteomes" id="UP000244128"/>
    </source>
</evidence>
<dbReference type="RefSeq" id="WP_107801938.1">
    <property type="nucleotide sequence ID" value="NZ_QAOI01000002.1"/>
</dbReference>
<accession>A0A2T5I3M9</accession>
<dbReference type="InterPro" id="IPR041633">
    <property type="entry name" value="Polbeta"/>
</dbReference>
<dbReference type="AlphaFoldDB" id="A0A2T5I3M9"/>